<protein>
    <submittedName>
        <fullName evidence="2">GLPGLI family protein</fullName>
    </submittedName>
</protein>
<comment type="caution">
    <text evidence="2">The sequence shown here is derived from an EMBL/GenBank/DDBJ whole genome shotgun (WGS) entry which is preliminary data.</text>
</comment>
<dbReference type="Proteomes" id="UP000468581">
    <property type="component" value="Unassembled WGS sequence"/>
</dbReference>
<evidence type="ECO:0000313" key="2">
    <source>
        <dbReference type="EMBL" id="NER12540.1"/>
    </source>
</evidence>
<keyword evidence="1" id="KW-0732">Signal</keyword>
<feature type="chain" id="PRO_5026739012" evidence="1">
    <location>
        <begin position="22"/>
        <end position="281"/>
    </location>
</feature>
<sequence length="281" mass="31740">MNSTFKILTIAFLITGLNLNAQELQGTAYYKTKRKVEIKLDSTSATSIQQEQLNAILKRQFEKEYVLNFNKTASTYKEVESLGDASSSAGGGVRIVAFGAGGSGNDVLYKDTRAKTYTNQRESFSKQFLIKDSLQKVEWKLENETKQIGNYTCYKATFEREVERRQLNFNDAEEEEKTVKETIVTTAWYTPQIPVSHGPERHWGLPGLILEINDGNSVMICNKIVMNPKEKIEIIEPKKGKKVTQEEFNEVMRKKAEEMSKIYGGGRKKGNGQSIQIKIGG</sequence>
<dbReference type="Pfam" id="PF09697">
    <property type="entry name" value="Porph_ging"/>
    <property type="match status" value="1"/>
</dbReference>
<gene>
    <name evidence="2" type="ORF">GWK08_03740</name>
</gene>
<dbReference type="InterPro" id="IPR005901">
    <property type="entry name" value="GLPGLI"/>
</dbReference>
<dbReference type="EMBL" id="JAABOO010000001">
    <property type="protein sequence ID" value="NER12540.1"/>
    <property type="molecule type" value="Genomic_DNA"/>
</dbReference>
<dbReference type="NCBIfam" id="TIGR01200">
    <property type="entry name" value="GLPGLI"/>
    <property type="match status" value="1"/>
</dbReference>
<evidence type="ECO:0000313" key="3">
    <source>
        <dbReference type="Proteomes" id="UP000468581"/>
    </source>
</evidence>
<accession>A0A6P0UJG7</accession>
<name>A0A6P0UJG7_9FLAO</name>
<dbReference type="AlphaFoldDB" id="A0A6P0UJG7"/>
<organism evidence="2 3">
    <name type="scientific">Leptobacterium flavescens</name>
    <dbReference type="NCBI Taxonomy" id="472055"/>
    <lineage>
        <taxon>Bacteria</taxon>
        <taxon>Pseudomonadati</taxon>
        <taxon>Bacteroidota</taxon>
        <taxon>Flavobacteriia</taxon>
        <taxon>Flavobacteriales</taxon>
        <taxon>Flavobacteriaceae</taxon>
        <taxon>Leptobacterium</taxon>
    </lineage>
</organism>
<reference evidence="2 3" key="1">
    <citation type="submission" date="2020-01" db="EMBL/GenBank/DDBJ databases">
        <title>Leptobacterium flavescens.</title>
        <authorList>
            <person name="Wang G."/>
        </authorList>
    </citation>
    <scope>NUCLEOTIDE SEQUENCE [LARGE SCALE GENOMIC DNA]</scope>
    <source>
        <strain evidence="2 3">KCTC 22160</strain>
    </source>
</reference>
<evidence type="ECO:0000256" key="1">
    <source>
        <dbReference type="SAM" id="SignalP"/>
    </source>
</evidence>
<feature type="signal peptide" evidence="1">
    <location>
        <begin position="1"/>
        <end position="21"/>
    </location>
</feature>
<keyword evidence="3" id="KW-1185">Reference proteome</keyword>
<proteinExistence type="predicted"/>